<dbReference type="Proteomes" id="UP001228049">
    <property type="component" value="Unassembled WGS sequence"/>
</dbReference>
<dbReference type="PANTHER" id="PTHR46106:SF5">
    <property type="entry name" value="RECEPTOR-TYPE TYROSINE-PROTEIN PHOSPHATASE N2"/>
    <property type="match status" value="1"/>
</dbReference>
<dbReference type="AlphaFoldDB" id="A0AAD9B8M2"/>
<dbReference type="SMART" id="SM01305">
    <property type="entry name" value="RESP18"/>
    <property type="match status" value="1"/>
</dbReference>
<feature type="compositionally biased region" description="Polar residues" evidence="1">
    <location>
        <begin position="119"/>
        <end position="129"/>
    </location>
</feature>
<dbReference type="GO" id="GO:0030141">
    <property type="term" value="C:secretory granule"/>
    <property type="evidence" value="ECO:0007669"/>
    <property type="project" value="InterPro"/>
</dbReference>
<keyword evidence="2" id="KW-0732">Signal</keyword>
<evidence type="ECO:0000256" key="1">
    <source>
        <dbReference type="SAM" id="MobiDB-lite"/>
    </source>
</evidence>
<proteinExistence type="predicted"/>
<organism evidence="3 4">
    <name type="scientific">Dissostichus eleginoides</name>
    <name type="common">Patagonian toothfish</name>
    <name type="synonym">Dissostichus amissus</name>
    <dbReference type="NCBI Taxonomy" id="100907"/>
    <lineage>
        <taxon>Eukaryota</taxon>
        <taxon>Metazoa</taxon>
        <taxon>Chordata</taxon>
        <taxon>Craniata</taxon>
        <taxon>Vertebrata</taxon>
        <taxon>Euteleostomi</taxon>
        <taxon>Actinopterygii</taxon>
        <taxon>Neopterygii</taxon>
        <taxon>Teleostei</taxon>
        <taxon>Neoteleostei</taxon>
        <taxon>Acanthomorphata</taxon>
        <taxon>Eupercaria</taxon>
        <taxon>Perciformes</taxon>
        <taxon>Notothenioidei</taxon>
        <taxon>Nototheniidae</taxon>
        <taxon>Dissostichus</taxon>
    </lineage>
</organism>
<dbReference type="PANTHER" id="PTHR46106">
    <property type="entry name" value="IA-2 PROTEIN TYROSINE PHOSPHATASE, ISOFORM C"/>
    <property type="match status" value="1"/>
</dbReference>
<name>A0AAD9B8M2_DISEL</name>
<dbReference type="GO" id="GO:0051046">
    <property type="term" value="P:regulation of secretion"/>
    <property type="evidence" value="ECO:0007669"/>
    <property type="project" value="TreeGrafter"/>
</dbReference>
<feature type="signal peptide" evidence="2">
    <location>
        <begin position="1"/>
        <end position="21"/>
    </location>
</feature>
<feature type="region of interest" description="Disordered" evidence="1">
    <location>
        <begin position="119"/>
        <end position="138"/>
    </location>
</feature>
<comment type="caution">
    <text evidence="3">The sequence shown here is derived from an EMBL/GenBank/DDBJ whole genome shotgun (WGS) entry which is preliminary data.</text>
</comment>
<evidence type="ECO:0000256" key="2">
    <source>
        <dbReference type="SAM" id="SignalP"/>
    </source>
</evidence>
<keyword evidence="3" id="KW-0675">Receptor</keyword>
<dbReference type="InterPro" id="IPR033522">
    <property type="entry name" value="IA-2/IA-2_beta"/>
</dbReference>
<keyword evidence="4" id="KW-1185">Reference proteome</keyword>
<feature type="non-terminal residue" evidence="3">
    <location>
        <position position="175"/>
    </location>
</feature>
<feature type="chain" id="PRO_5042237969" evidence="2">
    <location>
        <begin position="22"/>
        <end position="175"/>
    </location>
</feature>
<dbReference type="GO" id="GO:0045202">
    <property type="term" value="C:synapse"/>
    <property type="evidence" value="ECO:0007669"/>
    <property type="project" value="TreeGrafter"/>
</dbReference>
<sequence length="175" mass="19695">MEPFSFLRLLFLVSLSCFSTAADRRIGCLFENELCLPYEVCVKDAMFGRCHPVPVTDVYTYDVSPSVVQRFRTLLEKLSNRGFVCVSAGLTWGDDTTQQVLSKELSKLRRVPFRTQQNGAVYNTDSRPSSEAMDPADRRVKPVQLELSRNLQTYLQRLGLIPKTSSSSSLSSQGK</sequence>
<gene>
    <name evidence="3" type="ORF">KUDE01_027450</name>
</gene>
<accession>A0AAD9B8M2</accession>
<dbReference type="EMBL" id="JASDAP010000026">
    <property type="protein sequence ID" value="KAK1879327.1"/>
    <property type="molecule type" value="Genomic_DNA"/>
</dbReference>
<reference evidence="3" key="1">
    <citation type="submission" date="2023-04" db="EMBL/GenBank/DDBJ databases">
        <title>Chromosome-level genome of Chaenocephalus aceratus.</title>
        <authorList>
            <person name="Park H."/>
        </authorList>
    </citation>
    <scope>NUCLEOTIDE SEQUENCE</scope>
    <source>
        <strain evidence="3">DE</strain>
        <tissue evidence="3">Muscle</tissue>
    </source>
</reference>
<protein>
    <submittedName>
        <fullName evidence="3">Receptor-type tyrosine-protein phosphatase N2</fullName>
    </submittedName>
</protein>
<dbReference type="GO" id="GO:0035773">
    <property type="term" value="P:insulin secretion involved in cellular response to glucose stimulus"/>
    <property type="evidence" value="ECO:0007669"/>
    <property type="project" value="TreeGrafter"/>
</dbReference>
<evidence type="ECO:0000313" key="4">
    <source>
        <dbReference type="Proteomes" id="UP001228049"/>
    </source>
</evidence>
<evidence type="ECO:0000313" key="3">
    <source>
        <dbReference type="EMBL" id="KAK1879327.1"/>
    </source>
</evidence>